<dbReference type="Pfam" id="PF25137">
    <property type="entry name" value="ADH_Fe_C"/>
    <property type="match status" value="1"/>
</dbReference>
<dbReference type="PANTHER" id="PTHR43633:SF1">
    <property type="entry name" value="ALCOHOL DEHYDROGENASE YQHD"/>
    <property type="match status" value="1"/>
</dbReference>
<dbReference type="GO" id="GO:0004022">
    <property type="term" value="F:alcohol dehydrogenase (NAD+) activity"/>
    <property type="evidence" value="ECO:0007669"/>
    <property type="project" value="UniProtKB-EC"/>
</dbReference>
<dbReference type="EMBL" id="JBELPZ010000016">
    <property type="protein sequence ID" value="MFL9845434.1"/>
    <property type="molecule type" value="Genomic_DNA"/>
</dbReference>
<keyword evidence="5" id="KW-1185">Reference proteome</keyword>
<proteinExistence type="predicted"/>
<dbReference type="InterPro" id="IPR001670">
    <property type="entry name" value="ADH_Fe/GldA"/>
</dbReference>
<dbReference type="CDD" id="cd08187">
    <property type="entry name" value="BDH"/>
    <property type="match status" value="1"/>
</dbReference>
<evidence type="ECO:0000313" key="4">
    <source>
        <dbReference type="EMBL" id="MFL9845434.1"/>
    </source>
</evidence>
<dbReference type="InterPro" id="IPR044731">
    <property type="entry name" value="BDH-like"/>
</dbReference>
<dbReference type="InterPro" id="IPR018211">
    <property type="entry name" value="ADH_Fe_CS"/>
</dbReference>
<dbReference type="Proteomes" id="UP001629156">
    <property type="component" value="Unassembled WGS sequence"/>
</dbReference>
<gene>
    <name evidence="4" type="ORF">ABS766_13480</name>
</gene>
<sequence>MLNFEFYNPTNLVFGKGQIAKLPTLIDKNKKILLAYGGGSIFKNGVHTQVTKALNGYDITEFGGIEPNPRFETLMKAVEVIREKNIDFILAVGGGSVIDGVKFIAAAVNFEGNPADILQKRIRTEKDKSMPFGTVLTLPATGSEMNSGAVVTIEATQEKLTMGGPGLFPEFSICDPETVASLPKRQLQNGVIDAYTHVMEQYLTYPHDALLQDRFAEGILQTLIEIGPEVVENPADYKLAANFMWCCTMALNGLIQKGVPTDWATHMIGHELTALYEIDHARTLAIIGPNLYRVMFDSKKEKLAQYAHRVWNVDEQDTDKAALEAIEKTVAFFHKMGMDTKLSNYTAEYEKTADFIKTRFEERGWKGLGERQAITPEKVKDIVTLSY</sequence>
<feature type="domain" description="Alcohol dehydrogenase iron-type/glycerol dehydrogenase GldA" evidence="2">
    <location>
        <begin position="9"/>
        <end position="176"/>
    </location>
</feature>
<name>A0ABW8YZC7_9FLAO</name>
<protein>
    <submittedName>
        <fullName evidence="4">Iron-containing alcohol dehydrogenase</fullName>
        <ecNumber evidence="4">1.1.1.1</ecNumber>
    </submittedName>
</protein>
<evidence type="ECO:0000313" key="5">
    <source>
        <dbReference type="Proteomes" id="UP001629156"/>
    </source>
</evidence>
<feature type="domain" description="Fe-containing alcohol dehydrogenase-like C-terminal" evidence="3">
    <location>
        <begin position="190"/>
        <end position="382"/>
    </location>
</feature>
<dbReference type="SUPFAM" id="SSF56796">
    <property type="entry name" value="Dehydroquinate synthase-like"/>
    <property type="match status" value="1"/>
</dbReference>
<dbReference type="PROSITE" id="PS00060">
    <property type="entry name" value="ADH_IRON_2"/>
    <property type="match status" value="1"/>
</dbReference>
<evidence type="ECO:0000259" key="2">
    <source>
        <dbReference type="Pfam" id="PF00465"/>
    </source>
</evidence>
<accession>A0ABW8YZC7</accession>
<evidence type="ECO:0000256" key="1">
    <source>
        <dbReference type="ARBA" id="ARBA00023002"/>
    </source>
</evidence>
<dbReference type="PANTHER" id="PTHR43633">
    <property type="entry name" value="ALCOHOL DEHYDROGENASE YQHD"/>
    <property type="match status" value="1"/>
</dbReference>
<dbReference type="Pfam" id="PF00465">
    <property type="entry name" value="Fe-ADH"/>
    <property type="match status" value="1"/>
</dbReference>
<dbReference type="EC" id="1.1.1.1" evidence="4"/>
<reference evidence="4 5" key="1">
    <citation type="submission" date="2024-06" db="EMBL/GenBank/DDBJ databases">
        <authorList>
            <person name="Kaempfer P."/>
            <person name="Viver T."/>
        </authorList>
    </citation>
    <scope>NUCLEOTIDE SEQUENCE [LARGE SCALE GENOMIC DNA]</scope>
    <source>
        <strain evidence="4 5">ST-119</strain>
    </source>
</reference>
<dbReference type="InterPro" id="IPR056798">
    <property type="entry name" value="ADH_Fe_C"/>
</dbReference>
<organism evidence="4 5">
    <name type="scientific">Flavobacterium rhizosphaerae</name>
    <dbReference type="NCBI Taxonomy" id="3163298"/>
    <lineage>
        <taxon>Bacteria</taxon>
        <taxon>Pseudomonadati</taxon>
        <taxon>Bacteroidota</taxon>
        <taxon>Flavobacteriia</taxon>
        <taxon>Flavobacteriales</taxon>
        <taxon>Flavobacteriaceae</taxon>
        <taxon>Flavobacterium</taxon>
    </lineage>
</organism>
<evidence type="ECO:0000259" key="3">
    <source>
        <dbReference type="Pfam" id="PF25137"/>
    </source>
</evidence>
<comment type="caution">
    <text evidence="4">The sequence shown here is derived from an EMBL/GenBank/DDBJ whole genome shotgun (WGS) entry which is preliminary data.</text>
</comment>
<dbReference type="Gene3D" id="1.20.1090.10">
    <property type="entry name" value="Dehydroquinate synthase-like - alpha domain"/>
    <property type="match status" value="1"/>
</dbReference>
<dbReference type="RefSeq" id="WP_408085713.1">
    <property type="nucleotide sequence ID" value="NZ_JBELPZ010000016.1"/>
</dbReference>
<keyword evidence="1 4" id="KW-0560">Oxidoreductase</keyword>
<dbReference type="Gene3D" id="3.40.50.1970">
    <property type="match status" value="1"/>
</dbReference>